<feature type="region of interest" description="Disordered" evidence="1">
    <location>
        <begin position="1"/>
        <end position="33"/>
    </location>
</feature>
<comment type="caution">
    <text evidence="3">The sequence shown here is derived from an EMBL/GenBank/DDBJ whole genome shotgun (WGS) entry which is preliminary data.</text>
</comment>
<accession>A0A3S2WZL6</accession>
<keyword evidence="4" id="KW-1185">Reference proteome</keyword>
<gene>
    <name evidence="3" type="ORF">ENE75_16990</name>
</gene>
<reference evidence="3 4" key="1">
    <citation type="submission" date="2019-01" db="EMBL/GenBank/DDBJ databases">
        <authorList>
            <person name="Chen W.-M."/>
        </authorList>
    </citation>
    <scope>NUCLEOTIDE SEQUENCE [LARGE SCALE GENOMIC DNA]</scope>
    <source>
        <strain evidence="3 4">ICH-3</strain>
    </source>
</reference>
<evidence type="ECO:0000313" key="3">
    <source>
        <dbReference type="EMBL" id="RVT50019.1"/>
    </source>
</evidence>
<organism evidence="3 4">
    <name type="scientific">Rubrivivax albus</name>
    <dbReference type="NCBI Taxonomy" id="2499835"/>
    <lineage>
        <taxon>Bacteria</taxon>
        <taxon>Pseudomonadati</taxon>
        <taxon>Pseudomonadota</taxon>
        <taxon>Betaproteobacteria</taxon>
        <taxon>Burkholderiales</taxon>
        <taxon>Sphaerotilaceae</taxon>
        <taxon>Rubrivivax</taxon>
    </lineage>
</organism>
<sequence length="196" mass="21365">MDERAAGHRTGGPARRSSRQPRSQAKATLGGQRLREQIVRRFHGTRPLGLAGNDDVAQVSGWILFAILGFDPAVPSSGDDVLGRQMADAAVLRVIDRGTMGRPCPHRACDSARPAGRRRNPVLPLTSHEAKGQIPRPYGASSEPVPAAVLTTPSRLCPFRSTISVSALRRSGRGLERRLRVDNRHSFQLNRKQRSG</sequence>
<name>A0A3S2WZL6_9BURK</name>
<dbReference type="InterPro" id="IPR012939">
    <property type="entry name" value="Glyco_hydro_92"/>
</dbReference>
<dbReference type="Gene3D" id="3.30.2080.10">
    <property type="entry name" value="GH92 mannosidase domain"/>
    <property type="match status" value="1"/>
</dbReference>
<dbReference type="Pfam" id="PF07971">
    <property type="entry name" value="Glyco_hydro_92"/>
    <property type="match status" value="1"/>
</dbReference>
<protein>
    <recommendedName>
        <fullName evidence="2">Glycosyl hydrolase family 92 domain-containing protein</fullName>
    </recommendedName>
</protein>
<dbReference type="OrthoDB" id="9804511at2"/>
<proteinExistence type="predicted"/>
<evidence type="ECO:0000313" key="4">
    <source>
        <dbReference type="Proteomes" id="UP000288178"/>
    </source>
</evidence>
<evidence type="ECO:0000259" key="2">
    <source>
        <dbReference type="Pfam" id="PF07971"/>
    </source>
</evidence>
<feature type="domain" description="Glycosyl hydrolase family 92" evidence="2">
    <location>
        <begin position="32"/>
        <end position="94"/>
    </location>
</feature>
<dbReference type="Proteomes" id="UP000288178">
    <property type="component" value="Unassembled WGS sequence"/>
</dbReference>
<dbReference type="RefSeq" id="WP_128199529.1">
    <property type="nucleotide sequence ID" value="NZ_SACT01000006.1"/>
</dbReference>
<evidence type="ECO:0000256" key="1">
    <source>
        <dbReference type="SAM" id="MobiDB-lite"/>
    </source>
</evidence>
<feature type="compositionally biased region" description="Low complexity" evidence="1">
    <location>
        <begin position="11"/>
        <end position="25"/>
    </location>
</feature>
<dbReference type="EMBL" id="SACT01000006">
    <property type="protein sequence ID" value="RVT50019.1"/>
    <property type="molecule type" value="Genomic_DNA"/>
</dbReference>
<dbReference type="AlphaFoldDB" id="A0A3S2WZL6"/>